<keyword evidence="6" id="KW-0539">Nucleus</keyword>
<feature type="compositionally biased region" description="Low complexity" evidence="7">
    <location>
        <begin position="567"/>
        <end position="582"/>
    </location>
</feature>
<dbReference type="InterPro" id="IPR036388">
    <property type="entry name" value="WH-like_DNA-bd_sf"/>
</dbReference>
<feature type="DNA-binding region" description="Fork-head" evidence="6">
    <location>
        <begin position="124"/>
        <end position="227"/>
    </location>
</feature>
<keyword evidence="11" id="KW-1185">Reference proteome</keyword>
<dbReference type="InterPro" id="IPR001766">
    <property type="entry name" value="Fork_head_dom"/>
</dbReference>
<evidence type="ECO:0000256" key="5">
    <source>
        <dbReference type="ARBA" id="ARBA00023163"/>
    </source>
</evidence>
<proteinExistence type="predicted"/>
<dbReference type="Proteomes" id="UP000681722">
    <property type="component" value="Unassembled WGS sequence"/>
</dbReference>
<accession>A0A814N4E8</accession>
<name>A0A814N4E8_9BILA</name>
<feature type="compositionally biased region" description="Basic and acidic residues" evidence="7">
    <location>
        <begin position="935"/>
        <end position="945"/>
    </location>
</feature>
<dbReference type="AlphaFoldDB" id="A0A814N4E8"/>
<feature type="compositionally biased region" description="Polar residues" evidence="7">
    <location>
        <begin position="1122"/>
        <end position="1135"/>
    </location>
</feature>
<feature type="region of interest" description="Disordered" evidence="7">
    <location>
        <begin position="1062"/>
        <end position="1156"/>
    </location>
</feature>
<feature type="region of interest" description="Disordered" evidence="7">
    <location>
        <begin position="935"/>
        <end position="957"/>
    </location>
</feature>
<feature type="compositionally biased region" description="Low complexity" evidence="7">
    <location>
        <begin position="242"/>
        <end position="254"/>
    </location>
</feature>
<dbReference type="EMBL" id="CAJOBC010005112">
    <property type="protein sequence ID" value="CAF3852114.1"/>
    <property type="molecule type" value="Genomic_DNA"/>
</dbReference>
<feature type="compositionally biased region" description="Polar residues" evidence="7">
    <location>
        <begin position="778"/>
        <end position="803"/>
    </location>
</feature>
<dbReference type="GO" id="GO:0005737">
    <property type="term" value="C:cytoplasm"/>
    <property type="evidence" value="ECO:0007669"/>
    <property type="project" value="UniProtKB-SubCell"/>
</dbReference>
<feature type="domain" description="Fork-head" evidence="8">
    <location>
        <begin position="124"/>
        <end position="227"/>
    </location>
</feature>
<evidence type="ECO:0000259" key="8">
    <source>
        <dbReference type="PROSITE" id="PS50039"/>
    </source>
</evidence>
<feature type="compositionally biased region" description="Low complexity" evidence="7">
    <location>
        <begin position="497"/>
        <end position="520"/>
    </location>
</feature>
<feature type="compositionally biased region" description="Basic and acidic residues" evidence="7">
    <location>
        <begin position="584"/>
        <end position="600"/>
    </location>
</feature>
<organism evidence="9 11">
    <name type="scientific">Didymodactylos carnosus</name>
    <dbReference type="NCBI Taxonomy" id="1234261"/>
    <lineage>
        <taxon>Eukaryota</taxon>
        <taxon>Metazoa</taxon>
        <taxon>Spiralia</taxon>
        <taxon>Gnathifera</taxon>
        <taxon>Rotifera</taxon>
        <taxon>Eurotatoria</taxon>
        <taxon>Bdelloidea</taxon>
        <taxon>Philodinida</taxon>
        <taxon>Philodinidae</taxon>
        <taxon>Didymodactylos</taxon>
    </lineage>
</organism>
<feature type="region of interest" description="Disordered" evidence="7">
    <location>
        <begin position="567"/>
        <end position="611"/>
    </location>
</feature>
<feature type="compositionally biased region" description="Acidic residues" evidence="7">
    <location>
        <begin position="1075"/>
        <end position="1085"/>
    </location>
</feature>
<feature type="compositionally biased region" description="Acidic residues" evidence="7">
    <location>
        <begin position="759"/>
        <end position="770"/>
    </location>
</feature>
<reference evidence="9" key="1">
    <citation type="submission" date="2021-02" db="EMBL/GenBank/DDBJ databases">
        <authorList>
            <person name="Nowell W R."/>
        </authorList>
    </citation>
    <scope>NUCLEOTIDE SEQUENCE</scope>
</reference>
<feature type="compositionally biased region" description="Polar residues" evidence="7">
    <location>
        <begin position="1097"/>
        <end position="1108"/>
    </location>
</feature>
<dbReference type="SUPFAM" id="SSF46785">
    <property type="entry name" value="Winged helix' DNA-binding domain"/>
    <property type="match status" value="1"/>
</dbReference>
<evidence type="ECO:0000256" key="3">
    <source>
        <dbReference type="ARBA" id="ARBA00023015"/>
    </source>
</evidence>
<dbReference type="CDD" id="cd20032">
    <property type="entry name" value="FH_FOXO"/>
    <property type="match status" value="1"/>
</dbReference>
<dbReference type="PANTHER" id="PTHR45767">
    <property type="entry name" value="FORKHEAD BOX PROTEIN O"/>
    <property type="match status" value="1"/>
</dbReference>
<feature type="region of interest" description="Disordered" evidence="7">
    <location>
        <begin position="746"/>
        <end position="836"/>
    </location>
</feature>
<feature type="compositionally biased region" description="Low complexity" evidence="7">
    <location>
        <begin position="747"/>
        <end position="757"/>
    </location>
</feature>
<evidence type="ECO:0000313" key="10">
    <source>
        <dbReference type="EMBL" id="CAF3852114.1"/>
    </source>
</evidence>
<dbReference type="OrthoDB" id="5954824at2759"/>
<protein>
    <recommendedName>
        <fullName evidence="8">Fork-head domain-containing protein</fullName>
    </recommendedName>
</protein>
<dbReference type="GO" id="GO:0043565">
    <property type="term" value="F:sequence-specific DNA binding"/>
    <property type="evidence" value="ECO:0007669"/>
    <property type="project" value="InterPro"/>
</dbReference>
<dbReference type="PRINTS" id="PR00053">
    <property type="entry name" value="FORKHEAD"/>
</dbReference>
<feature type="region of interest" description="Disordered" evidence="7">
    <location>
        <begin position="242"/>
        <end position="265"/>
    </location>
</feature>
<feature type="compositionally biased region" description="Low complexity" evidence="7">
    <location>
        <begin position="1109"/>
        <end position="1121"/>
    </location>
</feature>
<dbReference type="PROSITE" id="PS50039">
    <property type="entry name" value="FORK_HEAD_3"/>
    <property type="match status" value="1"/>
</dbReference>
<sequence length="1156" mass="129535">MYSQHRSRRAYNDDDICHYSDDIDITCTSLIHNNNNRSPSPVSSLTCSSYNNTTLNDRRESGSLIDLSSNGLNNSHHRDRIRYNTWPRHRKERRDILQEYDKRLGKSVVQELGIGINKTYRNPWGNLSYAQLITRAIESSPWKRLTLNEIYEWIIKFVPYFKDKIDPKSSWGWKNSIRHNLSLHNQFIRVPVVSSLSKGPVKYVWTINPSFKNNSPYKKYSLKRKRAAAAACLSSSNEHLLSSSSTCESTSNTNQDERHQPLLNMSNYPSAKSMRLTSDFIHQLTPDQNHSNNNNGKNSSSLNQLTLAAAAAAAMSSFSDSSSHLQPYHAFTSAAQAAMLNASLKQQQQKLLSNQGQMNRLQSSHVHIDAKSSAHSNNNSGGLPFCFESGLPIPKKVAIRDRFKQENQQHHPDWLLSYKLPPTSSTISSTNGQHNTNNNEGMTKINESSSSSHCSSLNSTSRLRSSPSSHHPFFASNSYYQNNARPFDQKNTRTIDNYSSSTPSPPYNNNNNNNNNHSPHGFIRSPLFASQINTSLKNGQISDIECLQKRTSSPNLNENVRLSTLLNNRSSSTRESSISPTSFVRHDTYSTYNRDNKMQTRENNSSSSSSDQERFLVHSKFWHAAVTAAANLSQTQQQQHHTNAINGLQNYINRTGKMYLNPETLKMLPTANTSNNGNYDATEHGYGYKLIRSSYPSSSSNLIPRFVRHNLTTNSNVLLPTSYQNKPSLENISETLTAYNNYRRRSSGFSSTTSHGGASEEEVDLNETEESPPRKDSSTSNCSSGYESSSHLNHNGRHSPTTRSASGSSITSEASSSISHHYKTLSTTMEQAEDENGIATLSTITTSTGDIEMYDQAKALTGGYVDELMDRIRKMPPKKRSKFYKMLDEERLRDINNGSSTRTEIKSTEENESTILMTMSTEITEDNEEDRTLIEMDSKDSEKQSGETSDEDDIQNDDLLNERNYNELQNKNGVSSSLSVLDLLAYCKQQQHENNNTKSNTLSDVLTNKLALGNANENHLRFENFLLNNKSIGIINARTILRRMLQKPAELGSSKPAIETMDDLQQHRQSPSNGDDNEEDDNDISDENKLSSGMIVQRSNSHNPSGDLSPSEFSVNSSSPETTATQHLNIITKTASSSFHPTRPSSTPSSLSAFSF</sequence>
<feature type="compositionally biased region" description="Low complexity" evidence="7">
    <location>
        <begin position="448"/>
        <end position="478"/>
    </location>
</feature>
<feature type="region of interest" description="Disordered" evidence="7">
    <location>
        <begin position="424"/>
        <end position="524"/>
    </location>
</feature>
<comment type="caution">
    <text evidence="9">The sequence shown here is derived from an EMBL/GenBank/DDBJ whole genome shotgun (WGS) entry which is preliminary data.</text>
</comment>
<evidence type="ECO:0000256" key="2">
    <source>
        <dbReference type="ARBA" id="ARBA00022490"/>
    </source>
</evidence>
<dbReference type="Proteomes" id="UP000663829">
    <property type="component" value="Unassembled WGS sequence"/>
</dbReference>
<dbReference type="InterPro" id="IPR030456">
    <property type="entry name" value="TF_fork_head_CS_2"/>
</dbReference>
<dbReference type="Gene3D" id="1.10.10.10">
    <property type="entry name" value="Winged helix-like DNA-binding domain superfamily/Winged helix DNA-binding domain"/>
    <property type="match status" value="1"/>
</dbReference>
<evidence type="ECO:0000256" key="6">
    <source>
        <dbReference type="PROSITE-ProRule" id="PRU00089"/>
    </source>
</evidence>
<dbReference type="InterPro" id="IPR036390">
    <property type="entry name" value="WH_DNA-bd_sf"/>
</dbReference>
<feature type="compositionally biased region" description="Low complexity" evidence="7">
    <location>
        <begin position="804"/>
        <end position="819"/>
    </location>
</feature>
<evidence type="ECO:0000256" key="7">
    <source>
        <dbReference type="SAM" id="MobiDB-lite"/>
    </source>
</evidence>
<keyword evidence="5" id="KW-0804">Transcription</keyword>
<dbReference type="EMBL" id="CAJNOQ010005112">
    <property type="protein sequence ID" value="CAF1086595.1"/>
    <property type="molecule type" value="Genomic_DNA"/>
</dbReference>
<evidence type="ECO:0000256" key="4">
    <source>
        <dbReference type="ARBA" id="ARBA00023125"/>
    </source>
</evidence>
<feature type="compositionally biased region" description="Low complexity" evidence="7">
    <location>
        <begin position="1136"/>
        <end position="1156"/>
    </location>
</feature>
<gene>
    <name evidence="9" type="ORF">GPM918_LOCUS18037</name>
    <name evidence="10" type="ORF">SRO942_LOCUS18034</name>
</gene>
<dbReference type="PROSITE" id="PS00658">
    <property type="entry name" value="FORK_HEAD_2"/>
    <property type="match status" value="1"/>
</dbReference>
<dbReference type="GO" id="GO:0005634">
    <property type="term" value="C:nucleus"/>
    <property type="evidence" value="ECO:0007669"/>
    <property type="project" value="UniProtKB-SubCell"/>
</dbReference>
<keyword evidence="4 6" id="KW-0238">DNA-binding</keyword>
<evidence type="ECO:0000313" key="11">
    <source>
        <dbReference type="Proteomes" id="UP000663829"/>
    </source>
</evidence>
<feature type="compositionally biased region" description="Polar residues" evidence="7">
    <location>
        <begin position="424"/>
        <end position="447"/>
    </location>
</feature>
<evidence type="ECO:0000256" key="1">
    <source>
        <dbReference type="ARBA" id="ARBA00004496"/>
    </source>
</evidence>
<evidence type="ECO:0000313" key="9">
    <source>
        <dbReference type="EMBL" id="CAF1086595.1"/>
    </source>
</evidence>
<dbReference type="GO" id="GO:0003700">
    <property type="term" value="F:DNA-binding transcription factor activity"/>
    <property type="evidence" value="ECO:0007669"/>
    <property type="project" value="InterPro"/>
</dbReference>
<keyword evidence="3" id="KW-0805">Transcription regulation</keyword>
<dbReference type="SMART" id="SM00339">
    <property type="entry name" value="FH"/>
    <property type="match status" value="1"/>
</dbReference>
<dbReference type="Pfam" id="PF00250">
    <property type="entry name" value="Forkhead"/>
    <property type="match status" value="1"/>
</dbReference>
<comment type="subcellular location">
    <subcellularLocation>
        <location evidence="1">Cytoplasm</location>
    </subcellularLocation>
    <subcellularLocation>
        <location evidence="6">Nucleus</location>
    </subcellularLocation>
</comment>
<keyword evidence="2" id="KW-0963">Cytoplasm</keyword>